<evidence type="ECO:0000256" key="1">
    <source>
        <dbReference type="SAM" id="MobiDB-lite"/>
    </source>
</evidence>
<feature type="compositionally biased region" description="Basic and acidic residues" evidence="1">
    <location>
        <begin position="12"/>
        <end position="24"/>
    </location>
</feature>
<proteinExistence type="predicted"/>
<feature type="region of interest" description="Disordered" evidence="1">
    <location>
        <begin position="1"/>
        <end position="24"/>
    </location>
</feature>
<evidence type="ECO:0000313" key="3">
    <source>
        <dbReference type="Proteomes" id="UP000324897"/>
    </source>
</evidence>
<evidence type="ECO:0000313" key="2">
    <source>
        <dbReference type="EMBL" id="TVU34045.1"/>
    </source>
</evidence>
<dbReference type="AlphaFoldDB" id="A0A5J9VDL6"/>
<comment type="caution">
    <text evidence="2">The sequence shown here is derived from an EMBL/GenBank/DDBJ whole genome shotgun (WGS) entry which is preliminary data.</text>
</comment>
<organism evidence="2 3">
    <name type="scientific">Eragrostis curvula</name>
    <name type="common">weeping love grass</name>
    <dbReference type="NCBI Taxonomy" id="38414"/>
    <lineage>
        <taxon>Eukaryota</taxon>
        <taxon>Viridiplantae</taxon>
        <taxon>Streptophyta</taxon>
        <taxon>Embryophyta</taxon>
        <taxon>Tracheophyta</taxon>
        <taxon>Spermatophyta</taxon>
        <taxon>Magnoliopsida</taxon>
        <taxon>Liliopsida</taxon>
        <taxon>Poales</taxon>
        <taxon>Poaceae</taxon>
        <taxon>PACMAD clade</taxon>
        <taxon>Chloridoideae</taxon>
        <taxon>Eragrostideae</taxon>
        <taxon>Eragrostidinae</taxon>
        <taxon>Eragrostis</taxon>
    </lineage>
</organism>
<evidence type="ECO:0008006" key="4">
    <source>
        <dbReference type="Google" id="ProtNLM"/>
    </source>
</evidence>
<gene>
    <name evidence="2" type="ORF">EJB05_15869</name>
</gene>
<name>A0A5J9VDL6_9POAL</name>
<sequence>MEMNGSTPPQKKSPENKETGETRRSILDRSLAPWTLGYGFSSLGRCSVAQALPSHGWFHGILMAGRLLRDIILTEEEDQHTWHFDASGIYSAESAYRAFFNGSVTFEPWRRLWKSWAPGKSGLSHQEKCPLCDEEGETVQHLLVNCVVWFSILSPLGLERVVPKRREKSFADWWSRAICKVKKEDRKGVNSLIILTAWLLWKRRIACMFDGASTSVPEILRQFRDEYKLWCMAGARKLQALRLDGVGVSG</sequence>
<feature type="non-terminal residue" evidence="2">
    <location>
        <position position="1"/>
    </location>
</feature>
<reference evidence="2 3" key="1">
    <citation type="journal article" date="2019" name="Sci. Rep.">
        <title>A high-quality genome of Eragrostis curvula grass provides insights into Poaceae evolution and supports new strategies to enhance forage quality.</title>
        <authorList>
            <person name="Carballo J."/>
            <person name="Santos B.A.C.M."/>
            <person name="Zappacosta D."/>
            <person name="Garbus I."/>
            <person name="Selva J.P."/>
            <person name="Gallo C.A."/>
            <person name="Diaz A."/>
            <person name="Albertini E."/>
            <person name="Caccamo M."/>
            <person name="Echenique V."/>
        </authorList>
    </citation>
    <scope>NUCLEOTIDE SEQUENCE [LARGE SCALE GENOMIC DNA]</scope>
    <source>
        <strain evidence="3">cv. Victoria</strain>
        <tissue evidence="2">Leaf</tissue>
    </source>
</reference>
<feature type="compositionally biased region" description="Polar residues" evidence="1">
    <location>
        <begin position="1"/>
        <end position="10"/>
    </location>
</feature>
<keyword evidence="3" id="KW-1185">Reference proteome</keyword>
<dbReference type="EMBL" id="RWGY01000009">
    <property type="protein sequence ID" value="TVU34045.1"/>
    <property type="molecule type" value="Genomic_DNA"/>
</dbReference>
<dbReference type="Gramene" id="TVU34045">
    <property type="protein sequence ID" value="TVU34045"/>
    <property type="gene ID" value="EJB05_15869"/>
</dbReference>
<dbReference type="OrthoDB" id="693418at2759"/>
<accession>A0A5J9VDL6</accession>
<protein>
    <recommendedName>
        <fullName evidence="4">Reverse transcriptase zinc-binding domain-containing protein</fullName>
    </recommendedName>
</protein>
<dbReference type="Proteomes" id="UP000324897">
    <property type="component" value="Unassembled WGS sequence"/>
</dbReference>